<evidence type="ECO:0000256" key="3">
    <source>
        <dbReference type="ARBA" id="ARBA00029447"/>
    </source>
</evidence>
<evidence type="ECO:0000256" key="4">
    <source>
        <dbReference type="PROSITE-ProRule" id="PRU00284"/>
    </source>
</evidence>
<dbReference type="SMART" id="SM00304">
    <property type="entry name" value="HAMP"/>
    <property type="match status" value="1"/>
</dbReference>
<dbReference type="EMBL" id="JBHRTF010000002">
    <property type="protein sequence ID" value="MFC3114468.1"/>
    <property type="molecule type" value="Genomic_DNA"/>
</dbReference>
<keyword evidence="2 4" id="KW-0807">Transducer</keyword>
<dbReference type="CDD" id="cd06225">
    <property type="entry name" value="HAMP"/>
    <property type="match status" value="1"/>
</dbReference>
<dbReference type="Pfam" id="PF00672">
    <property type="entry name" value="HAMP"/>
    <property type="match status" value="1"/>
</dbReference>
<dbReference type="PANTHER" id="PTHR32089">
    <property type="entry name" value="METHYL-ACCEPTING CHEMOTAXIS PROTEIN MCPB"/>
    <property type="match status" value="1"/>
</dbReference>
<evidence type="ECO:0000256" key="2">
    <source>
        <dbReference type="ARBA" id="ARBA00023224"/>
    </source>
</evidence>
<feature type="transmembrane region" description="Helical" evidence="5">
    <location>
        <begin position="12"/>
        <end position="33"/>
    </location>
</feature>
<dbReference type="Gene3D" id="1.10.287.950">
    <property type="entry name" value="Methyl-accepting chemotaxis protein"/>
    <property type="match status" value="1"/>
</dbReference>
<accession>A0ABV7FD27</accession>
<dbReference type="Proteomes" id="UP001595555">
    <property type="component" value="Unassembled WGS sequence"/>
</dbReference>
<evidence type="ECO:0000313" key="8">
    <source>
        <dbReference type="EMBL" id="MFC3114468.1"/>
    </source>
</evidence>
<dbReference type="InterPro" id="IPR004089">
    <property type="entry name" value="MCPsignal_dom"/>
</dbReference>
<dbReference type="InterPro" id="IPR003660">
    <property type="entry name" value="HAMP_dom"/>
</dbReference>
<keyword evidence="5" id="KW-0472">Membrane</keyword>
<reference evidence="9" key="1">
    <citation type="journal article" date="2019" name="Int. J. Syst. Evol. Microbiol.">
        <title>The Global Catalogue of Microorganisms (GCM) 10K type strain sequencing project: providing services to taxonomists for standard genome sequencing and annotation.</title>
        <authorList>
            <consortium name="The Broad Institute Genomics Platform"/>
            <consortium name="The Broad Institute Genome Sequencing Center for Infectious Disease"/>
            <person name="Wu L."/>
            <person name="Ma J."/>
        </authorList>
    </citation>
    <scope>NUCLEOTIDE SEQUENCE [LARGE SCALE GENOMIC DNA]</scope>
    <source>
        <strain evidence="9">KCTC 52237</strain>
    </source>
</reference>
<feature type="domain" description="Methyl-accepting transducer" evidence="6">
    <location>
        <begin position="267"/>
        <end position="370"/>
    </location>
</feature>
<dbReference type="PROSITE" id="PS50111">
    <property type="entry name" value="CHEMOTAXIS_TRANSDUC_2"/>
    <property type="match status" value="1"/>
</dbReference>
<evidence type="ECO:0000259" key="7">
    <source>
        <dbReference type="PROSITE" id="PS50885"/>
    </source>
</evidence>
<dbReference type="SUPFAM" id="SSF58104">
    <property type="entry name" value="Methyl-accepting chemotaxis protein (MCP) signaling domain"/>
    <property type="match status" value="1"/>
</dbReference>
<comment type="caution">
    <text evidence="8">The sequence shown here is derived from an EMBL/GenBank/DDBJ whole genome shotgun (WGS) entry which is preliminary data.</text>
</comment>
<comment type="similarity">
    <text evidence="3">Belongs to the methyl-accepting chemotaxis (MCP) protein family.</text>
</comment>
<protein>
    <submittedName>
        <fullName evidence="8">Methyl-accepting chemotaxis protein</fullName>
    </submittedName>
</protein>
<keyword evidence="9" id="KW-1185">Reference proteome</keyword>
<name>A0ABV7FD27_9GAMM</name>
<dbReference type="PANTHER" id="PTHR32089:SF112">
    <property type="entry name" value="LYSOZYME-LIKE PROTEIN-RELATED"/>
    <property type="match status" value="1"/>
</dbReference>
<keyword evidence="5" id="KW-0812">Transmembrane</keyword>
<keyword evidence="5" id="KW-1133">Transmembrane helix</keyword>
<feature type="transmembrane region" description="Helical" evidence="5">
    <location>
        <begin position="185"/>
        <end position="208"/>
    </location>
</feature>
<feature type="domain" description="HAMP" evidence="7">
    <location>
        <begin position="210"/>
        <end position="262"/>
    </location>
</feature>
<evidence type="ECO:0000256" key="1">
    <source>
        <dbReference type="ARBA" id="ARBA00004370"/>
    </source>
</evidence>
<dbReference type="RefSeq" id="WP_378115835.1">
    <property type="nucleotide sequence ID" value="NZ_JBHRTF010000002.1"/>
</dbReference>
<dbReference type="PROSITE" id="PS50885">
    <property type="entry name" value="HAMP"/>
    <property type="match status" value="1"/>
</dbReference>
<sequence length="376" mass="40034">MFSLSSIQGRLLVAVSAGVVLFMIISGIAITLLSSTITNYNQLIANSVAHERAISSMNYHFKTQVQEWKNVLLRGKNPDKLQQYWGQFEQLQRDIQTEGKTLGGELDGESKRQVDAFLRAHETAFGRYQTGLAAFKAAGFDSAAGDAAVAGIDREPSKLLEESAALISAKVVAETKANLEASAKVSFWAGALILCGGILVVFLVLIILRKNLLAPFNLLNQHLSKLAEGNFREPLHFSDSSELGKLGASIQQVQESIVKVVAAVQGSMQSLSEASSQITTTASTLARYTDQTHHATDQVSAAITEMTATVQEVASNAGGAADAAQNADNNANKGLKIMESTLGAIDQLSREVNHVGQVMSQLEGDTNRIGGGVGCD</sequence>
<organism evidence="8 9">
    <name type="scientific">Cellvibrio fontiphilus</name>
    <dbReference type="NCBI Taxonomy" id="1815559"/>
    <lineage>
        <taxon>Bacteria</taxon>
        <taxon>Pseudomonadati</taxon>
        <taxon>Pseudomonadota</taxon>
        <taxon>Gammaproteobacteria</taxon>
        <taxon>Cellvibrionales</taxon>
        <taxon>Cellvibrionaceae</taxon>
        <taxon>Cellvibrio</taxon>
    </lineage>
</organism>
<proteinExistence type="inferred from homology"/>
<evidence type="ECO:0000256" key="5">
    <source>
        <dbReference type="SAM" id="Phobius"/>
    </source>
</evidence>
<evidence type="ECO:0000259" key="6">
    <source>
        <dbReference type="PROSITE" id="PS50111"/>
    </source>
</evidence>
<evidence type="ECO:0000313" key="9">
    <source>
        <dbReference type="Proteomes" id="UP001595555"/>
    </source>
</evidence>
<comment type="subcellular location">
    <subcellularLocation>
        <location evidence="1">Membrane</location>
    </subcellularLocation>
</comment>
<gene>
    <name evidence="8" type="ORF">ACFODX_02800</name>
</gene>